<dbReference type="InterPro" id="IPR000014">
    <property type="entry name" value="PAS"/>
</dbReference>
<dbReference type="InterPro" id="IPR005467">
    <property type="entry name" value="His_kinase_dom"/>
</dbReference>
<keyword evidence="8" id="KW-0067">ATP-binding</keyword>
<reference evidence="10 11" key="1">
    <citation type="submission" date="2016-10" db="EMBL/GenBank/DDBJ databases">
        <authorList>
            <person name="de Groot N.N."/>
        </authorList>
    </citation>
    <scope>NUCLEOTIDE SEQUENCE [LARGE SCALE GENOMIC DNA]</scope>
    <source>
        <strain evidence="10 11">CGMCC 4.5506</strain>
    </source>
</reference>
<dbReference type="AlphaFoldDB" id="A0A222VQ04"/>
<evidence type="ECO:0000256" key="1">
    <source>
        <dbReference type="ARBA" id="ARBA00000085"/>
    </source>
</evidence>
<organism evidence="10 11">
    <name type="scientific">Prauserella marina</name>
    <dbReference type="NCBI Taxonomy" id="530584"/>
    <lineage>
        <taxon>Bacteria</taxon>
        <taxon>Bacillati</taxon>
        <taxon>Actinomycetota</taxon>
        <taxon>Actinomycetes</taxon>
        <taxon>Pseudonocardiales</taxon>
        <taxon>Pseudonocardiaceae</taxon>
        <taxon>Prauserella</taxon>
    </lineage>
</organism>
<dbReference type="SMART" id="SM00091">
    <property type="entry name" value="PAS"/>
    <property type="match status" value="2"/>
</dbReference>
<evidence type="ECO:0000256" key="3">
    <source>
        <dbReference type="ARBA" id="ARBA00012438"/>
    </source>
</evidence>
<evidence type="ECO:0000256" key="5">
    <source>
        <dbReference type="ARBA" id="ARBA00022679"/>
    </source>
</evidence>
<dbReference type="InterPro" id="IPR003661">
    <property type="entry name" value="HisK_dim/P_dom"/>
</dbReference>
<dbReference type="Gene3D" id="3.30.565.10">
    <property type="entry name" value="Histidine kinase-like ATPase, C-terminal domain"/>
    <property type="match status" value="1"/>
</dbReference>
<dbReference type="Pfam" id="PF13426">
    <property type="entry name" value="PAS_9"/>
    <property type="match status" value="1"/>
</dbReference>
<keyword evidence="4" id="KW-0597">Phosphoprotein</keyword>
<dbReference type="PROSITE" id="PS50109">
    <property type="entry name" value="HIS_KIN"/>
    <property type="match status" value="1"/>
</dbReference>
<sequence>MEELGLADYRRLIQSLKYCVLLHDAHTKDIIWANTAACELLGFTVDELKPLKAPDMSANARQYRRDIGRAWLQRAADHGMSATEWCYRAKSGEEIITEAIAIRVDLPSRPIVMVQFRDIAEEKAVQHDLFRTEGRLRAFLSNLVEGIVVLDDDGVITFASESAAKLLHTSVGDLTGTDFTTFCHPESVPVLRGIIARTYRGTGSEDARYRLVARDGSVRWYAGSCQYLDIESDLRGYLVLFHDISDRVAEEEEHRRDRQHLDHLARYNAMGDMAMAIAHELSQPLAAAFNFVEGVRGRLGGGETRADKLLWGLDNATLQIERASQIITSLRQYVVRLEQSMQLADLNAIVEDCLYFIELRAGEQGVALSTSLAEQPLPVRCEKVLIGQVVMNLAFNAIDEMAARPAAERGVDIVTRRDGDEVELAVIDYGNGLSAAARRRVFEGVFTSKEHGNGIGLALSHRIISRHNGTLGVTENRPRGAVFSFVLPLADGNEAGHPRQG</sequence>
<dbReference type="EC" id="2.7.13.3" evidence="3"/>
<evidence type="ECO:0000256" key="8">
    <source>
        <dbReference type="ARBA" id="ARBA00022840"/>
    </source>
</evidence>
<comment type="subcellular location">
    <subcellularLocation>
        <location evidence="2">Cell membrane</location>
    </subcellularLocation>
</comment>
<protein>
    <recommendedName>
        <fullName evidence="3">histidine kinase</fullName>
        <ecNumber evidence="3">2.7.13.3</ecNumber>
    </recommendedName>
</protein>
<proteinExistence type="predicted"/>
<dbReference type="NCBIfam" id="TIGR00229">
    <property type="entry name" value="sensory_box"/>
    <property type="match status" value="2"/>
</dbReference>
<evidence type="ECO:0000256" key="6">
    <source>
        <dbReference type="ARBA" id="ARBA00022741"/>
    </source>
</evidence>
<dbReference type="PANTHER" id="PTHR43065">
    <property type="entry name" value="SENSOR HISTIDINE KINASE"/>
    <property type="match status" value="1"/>
</dbReference>
<evidence type="ECO:0000313" key="11">
    <source>
        <dbReference type="Proteomes" id="UP000199494"/>
    </source>
</evidence>
<dbReference type="InterPro" id="IPR003594">
    <property type="entry name" value="HATPase_dom"/>
</dbReference>
<dbReference type="GO" id="GO:0006355">
    <property type="term" value="P:regulation of DNA-templated transcription"/>
    <property type="evidence" value="ECO:0007669"/>
    <property type="project" value="InterPro"/>
</dbReference>
<dbReference type="PROSITE" id="PS50113">
    <property type="entry name" value="PAC"/>
    <property type="match status" value="1"/>
</dbReference>
<dbReference type="RefSeq" id="WP_091798164.1">
    <property type="nucleotide sequence ID" value="NZ_CP016353.1"/>
</dbReference>
<dbReference type="PRINTS" id="PR00344">
    <property type="entry name" value="BCTRLSENSOR"/>
</dbReference>
<comment type="catalytic activity">
    <reaction evidence="1">
        <text>ATP + protein L-histidine = ADP + protein N-phospho-L-histidine.</text>
        <dbReference type="EC" id="2.7.13.3"/>
    </reaction>
</comment>
<dbReference type="STRING" id="530584.SAMN05421630_1011222"/>
<gene>
    <name evidence="10" type="ORF">SAMN05421630_1011222</name>
</gene>
<dbReference type="Proteomes" id="UP000199494">
    <property type="component" value="Unassembled WGS sequence"/>
</dbReference>
<dbReference type="KEGG" id="pmad:BAY61_14210"/>
<dbReference type="GO" id="GO:0005886">
    <property type="term" value="C:plasma membrane"/>
    <property type="evidence" value="ECO:0007669"/>
    <property type="project" value="UniProtKB-SubCell"/>
</dbReference>
<evidence type="ECO:0000256" key="4">
    <source>
        <dbReference type="ARBA" id="ARBA00022553"/>
    </source>
</evidence>
<dbReference type="SUPFAM" id="SSF55785">
    <property type="entry name" value="PYP-like sensor domain (PAS domain)"/>
    <property type="match status" value="2"/>
</dbReference>
<evidence type="ECO:0000313" key="10">
    <source>
        <dbReference type="EMBL" id="SDC30409.1"/>
    </source>
</evidence>
<dbReference type="Pfam" id="PF02518">
    <property type="entry name" value="HATPase_c"/>
    <property type="match status" value="1"/>
</dbReference>
<dbReference type="InterPro" id="IPR036097">
    <property type="entry name" value="HisK_dim/P_sf"/>
</dbReference>
<dbReference type="InterPro" id="IPR013767">
    <property type="entry name" value="PAS_fold"/>
</dbReference>
<keyword evidence="7" id="KW-0418">Kinase</keyword>
<name>A0A222VQ04_9PSEU</name>
<dbReference type="GO" id="GO:0000155">
    <property type="term" value="F:phosphorelay sensor kinase activity"/>
    <property type="evidence" value="ECO:0007669"/>
    <property type="project" value="InterPro"/>
</dbReference>
<evidence type="ECO:0000256" key="9">
    <source>
        <dbReference type="ARBA" id="ARBA00023012"/>
    </source>
</evidence>
<dbReference type="CDD" id="cd00130">
    <property type="entry name" value="PAS"/>
    <property type="match status" value="2"/>
</dbReference>
<dbReference type="PROSITE" id="PS50112">
    <property type="entry name" value="PAS"/>
    <property type="match status" value="2"/>
</dbReference>
<keyword evidence="11" id="KW-1185">Reference proteome</keyword>
<dbReference type="PANTHER" id="PTHR43065:SF42">
    <property type="entry name" value="TWO-COMPONENT SENSOR PPRA"/>
    <property type="match status" value="1"/>
</dbReference>
<dbReference type="Pfam" id="PF00989">
    <property type="entry name" value="PAS"/>
    <property type="match status" value="1"/>
</dbReference>
<evidence type="ECO:0000256" key="7">
    <source>
        <dbReference type="ARBA" id="ARBA00022777"/>
    </source>
</evidence>
<accession>A0A222VQ04</accession>
<dbReference type="Gene3D" id="1.10.287.130">
    <property type="match status" value="1"/>
</dbReference>
<dbReference type="SUPFAM" id="SSF55874">
    <property type="entry name" value="ATPase domain of HSP90 chaperone/DNA topoisomerase II/histidine kinase"/>
    <property type="match status" value="1"/>
</dbReference>
<dbReference type="SMART" id="SM00387">
    <property type="entry name" value="HATPase_c"/>
    <property type="match status" value="1"/>
</dbReference>
<dbReference type="InterPro" id="IPR035965">
    <property type="entry name" value="PAS-like_dom_sf"/>
</dbReference>
<dbReference type="InterPro" id="IPR004358">
    <property type="entry name" value="Sig_transdc_His_kin-like_C"/>
</dbReference>
<dbReference type="CDD" id="cd00082">
    <property type="entry name" value="HisKA"/>
    <property type="match status" value="1"/>
</dbReference>
<dbReference type="EMBL" id="FMZE01000001">
    <property type="protein sequence ID" value="SDC30409.1"/>
    <property type="molecule type" value="Genomic_DNA"/>
</dbReference>
<dbReference type="OrthoDB" id="9808408at2"/>
<dbReference type="InterPro" id="IPR000700">
    <property type="entry name" value="PAS-assoc_C"/>
</dbReference>
<keyword evidence="6" id="KW-0547">Nucleotide-binding</keyword>
<keyword evidence="9" id="KW-0902">Two-component regulatory system</keyword>
<keyword evidence="5" id="KW-0808">Transferase</keyword>
<evidence type="ECO:0000256" key="2">
    <source>
        <dbReference type="ARBA" id="ARBA00004236"/>
    </source>
</evidence>
<dbReference type="SUPFAM" id="SSF47384">
    <property type="entry name" value="Homodimeric domain of signal transducing histidine kinase"/>
    <property type="match status" value="1"/>
</dbReference>
<dbReference type="Gene3D" id="3.30.450.20">
    <property type="entry name" value="PAS domain"/>
    <property type="match status" value="2"/>
</dbReference>
<dbReference type="InterPro" id="IPR036890">
    <property type="entry name" value="HATPase_C_sf"/>
</dbReference>
<dbReference type="GO" id="GO:0005524">
    <property type="term" value="F:ATP binding"/>
    <property type="evidence" value="ECO:0007669"/>
    <property type="project" value="UniProtKB-KW"/>
</dbReference>